<sequence length="88" mass="10181">MLWRDMKGRAVRGPVSTIDRGTSTWPTPREPRWLVAHASHVVILFCFLASTMTLLHVLLVSMHCRSYPKYISDRSEVRVLWSITRKTA</sequence>
<keyword evidence="1" id="KW-0472">Membrane</keyword>
<accession>A0A8T0GP35</accession>
<proteinExistence type="predicted"/>
<dbReference type="EMBL" id="CM026431">
    <property type="protein sequence ID" value="KAG0560029.1"/>
    <property type="molecule type" value="Genomic_DNA"/>
</dbReference>
<keyword evidence="1" id="KW-0812">Transmembrane</keyword>
<evidence type="ECO:0000313" key="2">
    <source>
        <dbReference type="EMBL" id="KAG0560029.1"/>
    </source>
</evidence>
<keyword evidence="3" id="KW-1185">Reference proteome</keyword>
<gene>
    <name evidence="2" type="ORF">KC19_10G148700</name>
</gene>
<comment type="caution">
    <text evidence="2">The sequence shown here is derived from an EMBL/GenBank/DDBJ whole genome shotgun (WGS) entry which is preliminary data.</text>
</comment>
<keyword evidence="1" id="KW-1133">Transmembrane helix</keyword>
<dbReference type="Proteomes" id="UP000822688">
    <property type="component" value="Chromosome 10"/>
</dbReference>
<dbReference type="AlphaFoldDB" id="A0A8T0GP35"/>
<organism evidence="2 3">
    <name type="scientific">Ceratodon purpureus</name>
    <name type="common">Fire moss</name>
    <name type="synonym">Dicranum purpureum</name>
    <dbReference type="NCBI Taxonomy" id="3225"/>
    <lineage>
        <taxon>Eukaryota</taxon>
        <taxon>Viridiplantae</taxon>
        <taxon>Streptophyta</taxon>
        <taxon>Embryophyta</taxon>
        <taxon>Bryophyta</taxon>
        <taxon>Bryophytina</taxon>
        <taxon>Bryopsida</taxon>
        <taxon>Dicranidae</taxon>
        <taxon>Pseudoditrichales</taxon>
        <taxon>Ditrichaceae</taxon>
        <taxon>Ceratodon</taxon>
    </lineage>
</organism>
<evidence type="ECO:0000256" key="1">
    <source>
        <dbReference type="SAM" id="Phobius"/>
    </source>
</evidence>
<evidence type="ECO:0000313" key="3">
    <source>
        <dbReference type="Proteomes" id="UP000822688"/>
    </source>
</evidence>
<name>A0A8T0GP35_CERPU</name>
<protein>
    <submittedName>
        <fullName evidence="2">Uncharacterized protein</fullName>
    </submittedName>
</protein>
<reference evidence="2" key="1">
    <citation type="submission" date="2020-06" db="EMBL/GenBank/DDBJ databases">
        <title>WGS assembly of Ceratodon purpureus strain R40.</title>
        <authorList>
            <person name="Carey S.B."/>
            <person name="Jenkins J."/>
            <person name="Shu S."/>
            <person name="Lovell J.T."/>
            <person name="Sreedasyam A."/>
            <person name="Maumus F."/>
            <person name="Tiley G.P."/>
            <person name="Fernandez-Pozo N."/>
            <person name="Barry K."/>
            <person name="Chen C."/>
            <person name="Wang M."/>
            <person name="Lipzen A."/>
            <person name="Daum C."/>
            <person name="Saski C.A."/>
            <person name="Payton A.C."/>
            <person name="Mcbreen J.C."/>
            <person name="Conrad R.E."/>
            <person name="Kollar L.M."/>
            <person name="Olsson S."/>
            <person name="Huttunen S."/>
            <person name="Landis J.B."/>
            <person name="Wickett N.J."/>
            <person name="Johnson M.G."/>
            <person name="Rensing S.A."/>
            <person name="Grimwood J."/>
            <person name="Schmutz J."/>
            <person name="Mcdaniel S.F."/>
        </authorList>
    </citation>
    <scope>NUCLEOTIDE SEQUENCE</scope>
    <source>
        <strain evidence="2">R40</strain>
    </source>
</reference>
<feature type="transmembrane region" description="Helical" evidence="1">
    <location>
        <begin position="34"/>
        <end position="60"/>
    </location>
</feature>